<reference evidence="1" key="1">
    <citation type="submission" date="2014-11" db="EMBL/GenBank/DDBJ databases">
        <authorList>
            <person name="Amaro Gonzalez C."/>
        </authorList>
    </citation>
    <scope>NUCLEOTIDE SEQUENCE</scope>
</reference>
<reference evidence="1" key="2">
    <citation type="journal article" date="2015" name="Fish Shellfish Immunol.">
        <title>Early steps in the European eel (Anguilla anguilla)-Vibrio vulnificus interaction in the gills: Role of the RtxA13 toxin.</title>
        <authorList>
            <person name="Callol A."/>
            <person name="Pajuelo D."/>
            <person name="Ebbesson L."/>
            <person name="Teles M."/>
            <person name="MacKenzie S."/>
            <person name="Amaro C."/>
        </authorList>
    </citation>
    <scope>NUCLEOTIDE SEQUENCE</scope>
</reference>
<organism evidence="1">
    <name type="scientific">Anguilla anguilla</name>
    <name type="common">European freshwater eel</name>
    <name type="synonym">Muraena anguilla</name>
    <dbReference type="NCBI Taxonomy" id="7936"/>
    <lineage>
        <taxon>Eukaryota</taxon>
        <taxon>Metazoa</taxon>
        <taxon>Chordata</taxon>
        <taxon>Craniata</taxon>
        <taxon>Vertebrata</taxon>
        <taxon>Euteleostomi</taxon>
        <taxon>Actinopterygii</taxon>
        <taxon>Neopterygii</taxon>
        <taxon>Teleostei</taxon>
        <taxon>Anguilliformes</taxon>
        <taxon>Anguillidae</taxon>
        <taxon>Anguilla</taxon>
    </lineage>
</organism>
<name>A0A0E9U9L1_ANGAN</name>
<proteinExistence type="predicted"/>
<protein>
    <submittedName>
        <fullName evidence="1">Uncharacterized protein</fullName>
    </submittedName>
</protein>
<sequence>MKSARTFVCAAVQKIPTLHGKYIFVRSQESPFQEKCKITHLGSSIDSCSLVC</sequence>
<dbReference type="EMBL" id="GBXM01045978">
    <property type="protein sequence ID" value="JAH62599.1"/>
    <property type="molecule type" value="Transcribed_RNA"/>
</dbReference>
<evidence type="ECO:0000313" key="1">
    <source>
        <dbReference type="EMBL" id="JAH62599.1"/>
    </source>
</evidence>
<accession>A0A0E9U9L1</accession>
<dbReference type="AlphaFoldDB" id="A0A0E9U9L1"/>